<dbReference type="Proteomes" id="UP000807850">
    <property type="component" value="Unassembled WGS sequence"/>
</dbReference>
<feature type="transmembrane region" description="Helical" evidence="1">
    <location>
        <begin position="299"/>
        <end position="322"/>
    </location>
</feature>
<reference evidence="3" key="1">
    <citation type="submission" date="2020-07" db="EMBL/GenBank/DDBJ databases">
        <title>Huge and variable diversity of episymbiotic CPR bacteria and DPANN archaea in groundwater ecosystems.</title>
        <authorList>
            <person name="He C.Y."/>
            <person name="Keren R."/>
            <person name="Whittaker M."/>
            <person name="Farag I.F."/>
            <person name="Doudna J."/>
            <person name="Cate J.H.D."/>
            <person name="Banfield J.F."/>
        </authorList>
    </citation>
    <scope>NUCLEOTIDE SEQUENCE</scope>
    <source>
        <strain evidence="3">NC_groundwater_928_Pr1_S-0.2um_72_17</strain>
    </source>
</reference>
<feature type="transmembrane region" description="Helical" evidence="1">
    <location>
        <begin position="233"/>
        <end position="259"/>
    </location>
</feature>
<feature type="chain" id="PRO_5038735775" description="Polymer-forming cytoskeletal protein" evidence="2">
    <location>
        <begin position="27"/>
        <end position="357"/>
    </location>
</feature>
<proteinExistence type="predicted"/>
<feature type="signal peptide" evidence="2">
    <location>
        <begin position="1"/>
        <end position="26"/>
    </location>
</feature>
<accession>A0A9D6LAP8</accession>
<sequence>MRAAAPVIAAALVAAALVAASLIAPAAAEARARAVADSGETVRSVSISPRGIIVERSNGTDSSAAADDWTSDRIGRRIHNRIRNRIHSRIVEFDEAGTGVVRILSDATVPAGKRVDGDVVAVCGSVDVTGEVTGDVVAVLGSVHVRPGARIHGDAVSIGGGLDQAQGAVIDGESVSLGFSPFTWGLPALPVMMFAIAIGWVVSVFAGWIFALLFPTGMLRVATVVERRPAASFFLGVLSVPMFFVALALLLVTVIGIPLAILLPMFYVLIGYAGQLAATAVLGARLMRRSLADGMVGPLAIGTLFVALLLGAGAVFAVSSGFGHPAALFFTLSGALLLLGLGSLGTGAFLLSRFGTR</sequence>
<evidence type="ECO:0008006" key="5">
    <source>
        <dbReference type="Google" id="ProtNLM"/>
    </source>
</evidence>
<protein>
    <recommendedName>
        <fullName evidence="5">Polymer-forming cytoskeletal protein</fullName>
    </recommendedName>
</protein>
<keyword evidence="1" id="KW-0472">Membrane</keyword>
<dbReference type="EMBL" id="JACQAY010000248">
    <property type="protein sequence ID" value="MBI3540100.1"/>
    <property type="molecule type" value="Genomic_DNA"/>
</dbReference>
<evidence type="ECO:0000313" key="3">
    <source>
        <dbReference type="EMBL" id="MBI3540100.1"/>
    </source>
</evidence>
<evidence type="ECO:0000256" key="1">
    <source>
        <dbReference type="SAM" id="Phobius"/>
    </source>
</evidence>
<gene>
    <name evidence="3" type="ORF">HY076_07485</name>
</gene>
<keyword evidence="1" id="KW-0812">Transmembrane</keyword>
<feature type="transmembrane region" description="Helical" evidence="1">
    <location>
        <begin position="265"/>
        <end position="287"/>
    </location>
</feature>
<name>A0A9D6LAP8_UNCEI</name>
<keyword evidence="1" id="KW-1133">Transmembrane helix</keyword>
<feature type="transmembrane region" description="Helical" evidence="1">
    <location>
        <begin position="328"/>
        <end position="351"/>
    </location>
</feature>
<evidence type="ECO:0000313" key="4">
    <source>
        <dbReference type="Proteomes" id="UP000807850"/>
    </source>
</evidence>
<comment type="caution">
    <text evidence="3">The sequence shown here is derived from an EMBL/GenBank/DDBJ whole genome shotgun (WGS) entry which is preliminary data.</text>
</comment>
<dbReference type="AlphaFoldDB" id="A0A9D6LAP8"/>
<keyword evidence="2" id="KW-0732">Signal</keyword>
<feature type="transmembrane region" description="Helical" evidence="1">
    <location>
        <begin position="191"/>
        <end position="213"/>
    </location>
</feature>
<evidence type="ECO:0000256" key="2">
    <source>
        <dbReference type="SAM" id="SignalP"/>
    </source>
</evidence>
<organism evidence="3 4">
    <name type="scientific">Eiseniibacteriota bacterium</name>
    <dbReference type="NCBI Taxonomy" id="2212470"/>
    <lineage>
        <taxon>Bacteria</taxon>
        <taxon>Candidatus Eiseniibacteriota</taxon>
    </lineage>
</organism>
<feature type="non-terminal residue" evidence="3">
    <location>
        <position position="357"/>
    </location>
</feature>